<dbReference type="PANTHER" id="PTHR34406:SF1">
    <property type="entry name" value="PROTEIN YCEI"/>
    <property type="match status" value="1"/>
</dbReference>
<keyword evidence="4" id="KW-1185">Reference proteome</keyword>
<proteinExistence type="predicted"/>
<organism evidence="3 4">
    <name type="scientific">Altererythrobacter xiamenensis</name>
    <dbReference type="NCBI Taxonomy" id="1316679"/>
    <lineage>
        <taxon>Bacteria</taxon>
        <taxon>Pseudomonadati</taxon>
        <taxon>Pseudomonadota</taxon>
        <taxon>Alphaproteobacteria</taxon>
        <taxon>Sphingomonadales</taxon>
        <taxon>Erythrobacteraceae</taxon>
        <taxon>Altererythrobacter</taxon>
    </lineage>
</organism>
<dbReference type="RefSeq" id="WP_234990077.1">
    <property type="nucleotide sequence ID" value="NZ_FXWG01000003.1"/>
</dbReference>
<feature type="signal peptide" evidence="1">
    <location>
        <begin position="1"/>
        <end position="23"/>
    </location>
</feature>
<protein>
    <submittedName>
        <fullName evidence="3">Polyisoprenoid-binding protein YceI</fullName>
    </submittedName>
</protein>
<dbReference type="PANTHER" id="PTHR34406">
    <property type="entry name" value="PROTEIN YCEI"/>
    <property type="match status" value="1"/>
</dbReference>
<reference evidence="4" key="1">
    <citation type="submission" date="2017-04" db="EMBL/GenBank/DDBJ databases">
        <authorList>
            <person name="Varghese N."/>
            <person name="Submissions S."/>
        </authorList>
    </citation>
    <scope>NUCLEOTIDE SEQUENCE [LARGE SCALE GENOMIC DNA]</scope>
</reference>
<feature type="domain" description="Lipid/polyisoprenoid-binding YceI-like" evidence="2">
    <location>
        <begin position="42"/>
        <end position="212"/>
    </location>
</feature>
<sequence>MKKSVLALALLASGTLAISSISAQDSSQLPGIVDVSRVQSGTYALDPKHTLVSWRINHFGFNDYIGLFGDISGTMELDPANVEDASFNVTIPIADVTVASEDLREHLLRPGKDGADPDFFGPDPQAATFVSTNVRQTGDTSAIVSGMLTMNGESNPVTMAVDFTGAGTNPMSKAETVGFEARAQIDRTQWGLTTFSPLVGNNVELEISAAFERQ</sequence>
<dbReference type="Proteomes" id="UP000194420">
    <property type="component" value="Unassembled WGS sequence"/>
</dbReference>
<evidence type="ECO:0000313" key="3">
    <source>
        <dbReference type="EMBL" id="SMQ74377.1"/>
    </source>
</evidence>
<dbReference type="AlphaFoldDB" id="A0A1Y6FI59"/>
<dbReference type="Gene3D" id="2.40.128.110">
    <property type="entry name" value="Lipid/polyisoprenoid-binding, YceI-like"/>
    <property type="match status" value="1"/>
</dbReference>
<gene>
    <name evidence="3" type="ORF">SAMN06297468_2608</name>
</gene>
<dbReference type="InterPro" id="IPR007372">
    <property type="entry name" value="Lipid/polyisoprenoid-bd_YceI"/>
</dbReference>
<accession>A0A1Y6FI59</accession>
<keyword evidence="1" id="KW-0732">Signal</keyword>
<dbReference type="Pfam" id="PF04264">
    <property type="entry name" value="YceI"/>
    <property type="match status" value="1"/>
</dbReference>
<evidence type="ECO:0000313" key="4">
    <source>
        <dbReference type="Proteomes" id="UP000194420"/>
    </source>
</evidence>
<feature type="chain" id="PRO_5012238392" evidence="1">
    <location>
        <begin position="24"/>
        <end position="214"/>
    </location>
</feature>
<dbReference type="SUPFAM" id="SSF101874">
    <property type="entry name" value="YceI-like"/>
    <property type="match status" value="1"/>
</dbReference>
<dbReference type="InterPro" id="IPR036761">
    <property type="entry name" value="TTHA0802/YceI-like_sf"/>
</dbReference>
<dbReference type="SMART" id="SM00867">
    <property type="entry name" value="YceI"/>
    <property type="match status" value="1"/>
</dbReference>
<evidence type="ECO:0000256" key="1">
    <source>
        <dbReference type="SAM" id="SignalP"/>
    </source>
</evidence>
<evidence type="ECO:0000259" key="2">
    <source>
        <dbReference type="SMART" id="SM00867"/>
    </source>
</evidence>
<dbReference type="EMBL" id="FXWG01000003">
    <property type="protein sequence ID" value="SMQ74377.1"/>
    <property type="molecule type" value="Genomic_DNA"/>
</dbReference>
<name>A0A1Y6FI59_9SPHN</name>